<feature type="transmembrane region" description="Helical" evidence="1">
    <location>
        <begin position="12"/>
        <end position="32"/>
    </location>
</feature>
<evidence type="ECO:0000313" key="4">
    <source>
        <dbReference type="Proteomes" id="UP000078543"/>
    </source>
</evidence>
<dbReference type="EMBL" id="LWQU01000095">
    <property type="protein sequence ID" value="OAN55729.1"/>
    <property type="molecule type" value="Genomic_DNA"/>
</dbReference>
<organism evidence="3 4">
    <name type="scientific">Magnetospirillum moscoviense</name>
    <dbReference type="NCBI Taxonomy" id="1437059"/>
    <lineage>
        <taxon>Bacteria</taxon>
        <taxon>Pseudomonadati</taxon>
        <taxon>Pseudomonadota</taxon>
        <taxon>Alphaproteobacteria</taxon>
        <taxon>Rhodospirillales</taxon>
        <taxon>Rhodospirillaceae</taxon>
        <taxon>Magnetospirillum</taxon>
    </lineage>
</organism>
<accession>A0A178MXV9</accession>
<keyword evidence="1" id="KW-0472">Membrane</keyword>
<dbReference type="InterPro" id="IPR012495">
    <property type="entry name" value="TadE-like_dom"/>
</dbReference>
<name>A0A178MXV9_9PROT</name>
<dbReference type="OrthoDB" id="7356451at2"/>
<sequence length="144" mass="14702">MIRRLIRDQTGASAVEFALVAPMLIALVLGLVDFGQAMRERMQLTAAAHAGIQYAALNPNNLGGISGAVTASGSIPSARLSITTSTACECSDGTSVACAGGACPVGSPRTYVTVTVAESYPLLFHYPGLGTSVSLSAQASQRVE</sequence>
<dbReference type="STRING" id="1437059.A6A05_08220"/>
<protein>
    <recommendedName>
        <fullName evidence="2">TadE-like domain-containing protein</fullName>
    </recommendedName>
</protein>
<dbReference type="RefSeq" id="WP_068497894.1">
    <property type="nucleotide sequence ID" value="NZ_LWQU01000095.1"/>
</dbReference>
<gene>
    <name evidence="3" type="ORF">A6A05_08220</name>
</gene>
<keyword evidence="4" id="KW-1185">Reference proteome</keyword>
<reference evidence="3 4" key="1">
    <citation type="submission" date="2016-04" db="EMBL/GenBank/DDBJ databases">
        <title>Draft genome sequence of freshwater magnetotactic bacteria Magnetospirillum marisnigri SP-1 and Magnetospirillum moscoviense BB-1.</title>
        <authorList>
            <person name="Koziaeva V."/>
            <person name="Dziuba M.V."/>
            <person name="Ivanov T.M."/>
            <person name="Kuznetsov B."/>
            <person name="Grouzdev D.S."/>
        </authorList>
    </citation>
    <scope>NUCLEOTIDE SEQUENCE [LARGE SCALE GENOMIC DNA]</scope>
    <source>
        <strain evidence="3 4">BB-1</strain>
    </source>
</reference>
<keyword evidence="1" id="KW-1133">Transmembrane helix</keyword>
<evidence type="ECO:0000256" key="1">
    <source>
        <dbReference type="SAM" id="Phobius"/>
    </source>
</evidence>
<keyword evidence="1" id="KW-0812">Transmembrane</keyword>
<comment type="caution">
    <text evidence="3">The sequence shown here is derived from an EMBL/GenBank/DDBJ whole genome shotgun (WGS) entry which is preliminary data.</text>
</comment>
<evidence type="ECO:0000313" key="3">
    <source>
        <dbReference type="EMBL" id="OAN55729.1"/>
    </source>
</evidence>
<evidence type="ECO:0000259" key="2">
    <source>
        <dbReference type="Pfam" id="PF07811"/>
    </source>
</evidence>
<dbReference type="Pfam" id="PF07811">
    <property type="entry name" value="TadE"/>
    <property type="match status" value="1"/>
</dbReference>
<proteinExistence type="predicted"/>
<dbReference type="Proteomes" id="UP000078543">
    <property type="component" value="Unassembled WGS sequence"/>
</dbReference>
<dbReference type="AlphaFoldDB" id="A0A178MXV9"/>
<feature type="domain" description="TadE-like" evidence="2">
    <location>
        <begin position="11"/>
        <end position="51"/>
    </location>
</feature>